<feature type="region of interest" description="Disordered" evidence="9">
    <location>
        <begin position="249"/>
        <end position="274"/>
    </location>
</feature>
<reference evidence="12" key="1">
    <citation type="submission" date="2015-03" db="EMBL/GenBank/DDBJ databases">
        <title>A transcriptome of Araucaria cunninghamii, an australian fine timber species.</title>
        <authorList>
            <person name="Jing Yi C.J.Y."/>
            <person name="Yin San L.Y.S."/>
            <person name="Abdul Karim S.S."/>
            <person name="Wan Azmi N.N."/>
            <person name="Hercus R.R."/>
            <person name="Croft L.L."/>
        </authorList>
    </citation>
    <scope>NUCLEOTIDE SEQUENCE</scope>
    <source>
        <strain evidence="12">MI0301</strain>
        <tissue evidence="12">Leaf</tissue>
    </source>
</reference>
<keyword evidence="4" id="KW-0479">Metal-binding</keyword>
<evidence type="ECO:0000256" key="8">
    <source>
        <dbReference type="PROSITE-ProRule" id="PRU00175"/>
    </source>
</evidence>
<dbReference type="Pfam" id="PF13639">
    <property type="entry name" value="zf-RING_2"/>
    <property type="match status" value="1"/>
</dbReference>
<feature type="compositionally biased region" description="Basic residues" evidence="9">
    <location>
        <begin position="84"/>
        <end position="93"/>
    </location>
</feature>
<feature type="transmembrane region" description="Helical" evidence="10">
    <location>
        <begin position="590"/>
        <end position="611"/>
    </location>
</feature>
<evidence type="ECO:0000256" key="10">
    <source>
        <dbReference type="SAM" id="Phobius"/>
    </source>
</evidence>
<dbReference type="GO" id="GO:0061630">
    <property type="term" value="F:ubiquitin protein ligase activity"/>
    <property type="evidence" value="ECO:0007669"/>
    <property type="project" value="UniProtKB-EC"/>
</dbReference>
<evidence type="ECO:0000259" key="11">
    <source>
        <dbReference type="PROSITE" id="PS50089"/>
    </source>
</evidence>
<keyword evidence="5 8" id="KW-0863">Zinc-finger</keyword>
<keyword evidence="10" id="KW-0812">Transmembrane</keyword>
<dbReference type="InterPro" id="IPR013083">
    <property type="entry name" value="Znf_RING/FYVE/PHD"/>
</dbReference>
<dbReference type="GO" id="GO:0008270">
    <property type="term" value="F:zinc ion binding"/>
    <property type="evidence" value="ECO:0007669"/>
    <property type="project" value="UniProtKB-KW"/>
</dbReference>
<feature type="region of interest" description="Disordered" evidence="9">
    <location>
        <begin position="76"/>
        <end position="101"/>
    </location>
</feature>
<dbReference type="GO" id="GO:0016567">
    <property type="term" value="P:protein ubiquitination"/>
    <property type="evidence" value="ECO:0007669"/>
    <property type="project" value="TreeGrafter"/>
</dbReference>
<feature type="domain" description="RING-type" evidence="11">
    <location>
        <begin position="423"/>
        <end position="464"/>
    </location>
</feature>
<keyword evidence="10" id="KW-0472">Membrane</keyword>
<evidence type="ECO:0000256" key="4">
    <source>
        <dbReference type="ARBA" id="ARBA00022723"/>
    </source>
</evidence>
<dbReference type="EMBL" id="GCKF01037520">
    <property type="protein sequence ID" value="JAG96428.1"/>
    <property type="molecule type" value="Transcribed_RNA"/>
</dbReference>
<dbReference type="AlphaFoldDB" id="A0A0D6R2A6"/>
<evidence type="ECO:0000313" key="12">
    <source>
        <dbReference type="EMBL" id="JAG96428.1"/>
    </source>
</evidence>
<dbReference type="SUPFAM" id="SSF57850">
    <property type="entry name" value="RING/U-box"/>
    <property type="match status" value="1"/>
</dbReference>
<dbReference type="Gene3D" id="3.30.40.10">
    <property type="entry name" value="Zinc/RING finger domain, C3HC4 (zinc finger)"/>
    <property type="match status" value="1"/>
</dbReference>
<evidence type="ECO:0000256" key="1">
    <source>
        <dbReference type="ARBA" id="ARBA00000900"/>
    </source>
</evidence>
<protein>
    <recommendedName>
        <fullName evidence="2">RING-type E3 ubiquitin transferase</fullName>
        <ecNumber evidence="2">2.3.2.27</ecNumber>
    </recommendedName>
</protein>
<feature type="region of interest" description="Disordered" evidence="9">
    <location>
        <begin position="1"/>
        <end position="29"/>
    </location>
</feature>
<dbReference type="PROSITE" id="PS50089">
    <property type="entry name" value="ZF_RING_2"/>
    <property type="match status" value="1"/>
</dbReference>
<proteinExistence type="predicted"/>
<evidence type="ECO:0000256" key="2">
    <source>
        <dbReference type="ARBA" id="ARBA00012483"/>
    </source>
</evidence>
<dbReference type="GO" id="GO:0005737">
    <property type="term" value="C:cytoplasm"/>
    <property type="evidence" value="ECO:0007669"/>
    <property type="project" value="TreeGrafter"/>
</dbReference>
<sequence length="652" mass="72272">MESGTWSSQNISVQEPPQSSDGGEVNGGSSPRHGQINFWCYLCSKVVSAEPEMAGDNSAMVCSDCHNGFIEAMTASQSLPDVRHSHHRRRRRGGSSGQSVESIESVYPHHFSQLLQFLGQSSHENSVFVQGHRSDQEHDPGRIVVADDPAFHPPVTRTSSRRTVASEMGSEGYDHIESFLGDSDTNITFSGQGTLLGEGQGTLLGESDTVTNITFSGHGANSDISGDVLGDGQNFLDSDMFLIHQDDESHVGDSESGLDTTHAGRYDWDSMDDNDDGEWEVGGEVEAREGMGETRGASSAEESSEQIDRHLHVRSRRTRWRDIRRHQRRRMNFEINFRDYIPGIFENLGGNNSEPSLELLDGPFYVGNPGDYLDARGFQQLLQDLAETDNSRRGAPPAARSALENLPLTFIEKAHEEDGSSVCAICKDSLALGDQAKQLPCMHLYHPDCIMPWLNARNTCPVCRFELPTDDPVYEEERRNAFRRAHHNYYAQNFTQGTYPELPANSEELEIIGAEQHNEAQSVIETSRTRGSPGVADFDAELDAEVISNHETEEEHVVAMESTIPQEIDHEITDSVAGSKEVAAPQTTRGWFFLAAGPVLSVVGLVLVLCFGNRLTGCGSQQINAQLRNSNIQQVVPNERNKRRRWWNLFGR</sequence>
<dbReference type="InterPro" id="IPR039525">
    <property type="entry name" value="RNF126-like_zinc-ribbon"/>
</dbReference>
<dbReference type="InterPro" id="IPR001841">
    <property type="entry name" value="Znf_RING"/>
</dbReference>
<name>A0A0D6R2A6_ARACU</name>
<dbReference type="SMART" id="SM00184">
    <property type="entry name" value="RING"/>
    <property type="match status" value="1"/>
</dbReference>
<dbReference type="PANTHER" id="PTHR15710">
    <property type="entry name" value="E3 UBIQUITIN-PROTEIN LIGASE PRAJA"/>
    <property type="match status" value="1"/>
</dbReference>
<evidence type="ECO:0000256" key="9">
    <source>
        <dbReference type="SAM" id="MobiDB-lite"/>
    </source>
</evidence>
<evidence type="ECO:0000256" key="7">
    <source>
        <dbReference type="ARBA" id="ARBA00022833"/>
    </source>
</evidence>
<keyword evidence="7" id="KW-0862">Zinc</keyword>
<comment type="catalytic activity">
    <reaction evidence="1">
        <text>S-ubiquitinyl-[E2 ubiquitin-conjugating enzyme]-L-cysteine + [acceptor protein]-L-lysine = [E2 ubiquitin-conjugating enzyme]-L-cysteine + N(6)-ubiquitinyl-[acceptor protein]-L-lysine.</text>
        <dbReference type="EC" id="2.3.2.27"/>
    </reaction>
</comment>
<organism evidence="12">
    <name type="scientific">Araucaria cunninghamii</name>
    <name type="common">Hoop pine</name>
    <name type="synonym">Moreton Bay pine</name>
    <dbReference type="NCBI Taxonomy" id="56994"/>
    <lineage>
        <taxon>Eukaryota</taxon>
        <taxon>Viridiplantae</taxon>
        <taxon>Streptophyta</taxon>
        <taxon>Embryophyta</taxon>
        <taxon>Tracheophyta</taxon>
        <taxon>Spermatophyta</taxon>
        <taxon>Pinopsida</taxon>
        <taxon>Pinidae</taxon>
        <taxon>Conifers II</taxon>
        <taxon>Araucariales</taxon>
        <taxon>Araucariaceae</taxon>
        <taxon>Araucaria</taxon>
    </lineage>
</organism>
<keyword evidence="3" id="KW-0808">Transferase</keyword>
<evidence type="ECO:0000256" key="3">
    <source>
        <dbReference type="ARBA" id="ARBA00022679"/>
    </source>
</evidence>
<accession>A0A0D6R2A6</accession>
<dbReference type="CDD" id="cd16667">
    <property type="entry name" value="RING-H2_RNF126-like"/>
    <property type="match status" value="1"/>
</dbReference>
<evidence type="ECO:0000256" key="5">
    <source>
        <dbReference type="ARBA" id="ARBA00022771"/>
    </source>
</evidence>
<keyword evidence="6" id="KW-0833">Ubl conjugation pathway</keyword>
<evidence type="ECO:0000256" key="6">
    <source>
        <dbReference type="ARBA" id="ARBA00022786"/>
    </source>
</evidence>
<feature type="compositionally biased region" description="Polar residues" evidence="9">
    <location>
        <begin position="1"/>
        <end position="21"/>
    </location>
</feature>
<keyword evidence="10" id="KW-1133">Transmembrane helix</keyword>
<dbReference type="Pfam" id="PF14369">
    <property type="entry name" value="Zn_ribbon_19"/>
    <property type="match status" value="1"/>
</dbReference>
<feature type="region of interest" description="Disordered" evidence="9">
    <location>
        <begin position="290"/>
        <end position="310"/>
    </location>
</feature>
<dbReference type="EC" id="2.3.2.27" evidence="2"/>
<dbReference type="FunFam" id="3.30.40.10:FF:000022">
    <property type="entry name" value="E3 ubiquitin-protein ligase RING1-like"/>
    <property type="match status" value="1"/>
</dbReference>
<dbReference type="PANTHER" id="PTHR15710:SF242">
    <property type="entry name" value="OS06G0633500 PROTEIN"/>
    <property type="match status" value="1"/>
</dbReference>